<dbReference type="KEGG" id="tac:Ta1000"/>
<dbReference type="STRING" id="273075.gene:9572219"/>
<dbReference type="PROSITE" id="PS51217">
    <property type="entry name" value="UVRD_HELICASE_CTER"/>
    <property type="match status" value="1"/>
</dbReference>
<dbReference type="PANTHER" id="PTHR11070">
    <property type="entry name" value="UVRD / RECB / PCRA DNA HELICASE FAMILY MEMBER"/>
    <property type="match status" value="1"/>
</dbReference>
<dbReference type="Gene3D" id="1.10.10.160">
    <property type="match status" value="1"/>
</dbReference>
<protein>
    <recommendedName>
        <fullName evidence="13">DNA 3'-5' helicase</fullName>
        <ecNumber evidence="13">5.6.2.4</ecNumber>
    </recommendedName>
</protein>
<dbReference type="HOGENOM" id="CLU_334840_0_0_2"/>
<dbReference type="InterPro" id="IPR013986">
    <property type="entry name" value="DExx_box_DNA_helicase_dom_sf"/>
</dbReference>
<dbReference type="SUPFAM" id="SSF52540">
    <property type="entry name" value="P-loop containing nucleoside triphosphate hydrolases"/>
    <property type="match status" value="1"/>
</dbReference>
<dbReference type="PANTHER" id="PTHR11070:SF2">
    <property type="entry name" value="ATP-DEPENDENT DNA HELICASE SRS2"/>
    <property type="match status" value="1"/>
</dbReference>
<evidence type="ECO:0000256" key="9">
    <source>
        <dbReference type="ARBA" id="ARBA00023125"/>
    </source>
</evidence>
<keyword evidence="6 15" id="KW-0347">Helicase</keyword>
<accession>Q9HJG8</accession>
<evidence type="ECO:0000256" key="8">
    <source>
        <dbReference type="ARBA" id="ARBA00022840"/>
    </source>
</evidence>
<comment type="similarity">
    <text evidence="1">Belongs to the helicase family. UvrD subfamily.</text>
</comment>
<dbReference type="EC" id="5.6.2.4" evidence="13"/>
<comment type="catalytic activity">
    <reaction evidence="14">
        <text>ATP + H2O = ADP + phosphate + H(+)</text>
        <dbReference type="Rhea" id="RHEA:13065"/>
        <dbReference type="ChEBI" id="CHEBI:15377"/>
        <dbReference type="ChEBI" id="CHEBI:15378"/>
        <dbReference type="ChEBI" id="CHEBI:30616"/>
        <dbReference type="ChEBI" id="CHEBI:43474"/>
        <dbReference type="ChEBI" id="CHEBI:456216"/>
        <dbReference type="EC" id="5.6.2.4"/>
    </reaction>
</comment>
<evidence type="ECO:0000256" key="4">
    <source>
        <dbReference type="ARBA" id="ARBA00022763"/>
    </source>
</evidence>
<gene>
    <name evidence="18" type="ordered locus">Ta1000</name>
</gene>
<dbReference type="InterPro" id="IPR000212">
    <property type="entry name" value="DNA_helicase_UvrD/REP"/>
</dbReference>
<sequence>MNANVVIAGPGTGKTTSISQKYLELVQSGVDPNDILCITFTNKAAENMRSRIIKALERSGTQIDLSVINVYTFHSFANSAIRRYGYRGIVNQNFLRKIIFDYLIRNSVFNYEREYLISRIVPQLENIIRYLGSFGIDRIENPEETAASLREIFKKRREEKKIKEDLEEITAIFIHLSKIMDEYRNAKEARGVIDYNDMIIKFLELEKKPHFKYVLVDELQDASDLQARLIKSVADDIYAVGDRKQAIFGFQGGGFGNFSNHFPDAHVNYLLTDHRNSEAVLNYAREFFLKNTKYPDQYRTELDQLKASKARGGSVEVVSGEEEAVLDLLKRFPEGKVGILARRNDQVIKISEILDSNGMRYASSALSAASDRAKKDVIAFLKMIIYGDMQSVIDALFTPFSGLQISEAYDIKESLISGNTSLQNYDLLNNLRRTYSAPGINGLIDMFEKLIIPIALAFDQRYFLTVERIYKNLREYLDFYGNEDRSDLINYLEICDDEVQEIDADERISVLTVHKAKGLEFDHVIYLPKAKKDEKMSAVDLVAEQMIRLKTGRDISVDLEDEDTRVDFVAITRAAQNLVIVSDDERYLNRFSMKGGSITASTSTMSKDYYDIKREPYLAFVRGDLKHASDMIHEEGRIRKLIYSGIRKNNVISFSLLASLEDPFRFLKDHILGLKYTSPAMGFGTSIHSIAQDVFEGNVQAEQIPERLRPYYWNILNIMKKIQDVYGMSQIGSELEVKIPGSAYMREADAFILYGRIDAVFSDGEKYLIVDYKTDKRKNSGNHYGDQLAFYRMLYSKANHIDPSRVKTAIAYIGLRPGVNTGRIDWDLYPMEKNDSKIRDLIRKYVQYCTDPEAFIDDLISMGPDRTEDTLYDRIVAILTAGSKL</sequence>
<dbReference type="PROSITE" id="PS51198">
    <property type="entry name" value="UVRD_HELICASE_ATP_BIND"/>
    <property type="match status" value="1"/>
</dbReference>
<evidence type="ECO:0000256" key="13">
    <source>
        <dbReference type="ARBA" id="ARBA00034808"/>
    </source>
</evidence>
<keyword evidence="10" id="KW-0234">DNA repair</keyword>
<dbReference type="GO" id="GO:0004527">
    <property type="term" value="F:exonuclease activity"/>
    <property type="evidence" value="ECO:0007669"/>
    <property type="project" value="UniProtKB-KW"/>
</dbReference>
<evidence type="ECO:0000256" key="2">
    <source>
        <dbReference type="ARBA" id="ARBA00022722"/>
    </source>
</evidence>
<keyword evidence="5 15" id="KW-0378">Hydrolase</keyword>
<feature type="binding site" evidence="15">
    <location>
        <begin position="8"/>
        <end position="15"/>
    </location>
    <ligand>
        <name>ATP</name>
        <dbReference type="ChEBI" id="CHEBI:30616"/>
    </ligand>
</feature>
<dbReference type="Pfam" id="PF13361">
    <property type="entry name" value="UvrD_C"/>
    <property type="match status" value="1"/>
</dbReference>
<dbReference type="Gene3D" id="3.90.320.10">
    <property type="match status" value="1"/>
</dbReference>
<evidence type="ECO:0000256" key="10">
    <source>
        <dbReference type="ARBA" id="ARBA00023204"/>
    </source>
</evidence>
<dbReference type="EnsemblBacteria" id="CAC12129">
    <property type="protein sequence ID" value="CAC12129"/>
    <property type="gene ID" value="CAC12129"/>
</dbReference>
<dbReference type="Pfam" id="PF12705">
    <property type="entry name" value="PDDEXK_1"/>
    <property type="match status" value="1"/>
</dbReference>
<dbReference type="InterPro" id="IPR014016">
    <property type="entry name" value="UvrD-like_ATP-bd"/>
</dbReference>
<dbReference type="GO" id="GO:0043138">
    <property type="term" value="F:3'-5' DNA helicase activity"/>
    <property type="evidence" value="ECO:0007669"/>
    <property type="project" value="UniProtKB-EC"/>
</dbReference>
<dbReference type="InterPro" id="IPR014017">
    <property type="entry name" value="DNA_helicase_UvrD-like_C"/>
</dbReference>
<evidence type="ECO:0000256" key="3">
    <source>
        <dbReference type="ARBA" id="ARBA00022741"/>
    </source>
</evidence>
<evidence type="ECO:0000259" key="17">
    <source>
        <dbReference type="PROSITE" id="PS51217"/>
    </source>
</evidence>
<evidence type="ECO:0000313" key="18">
    <source>
        <dbReference type="EMBL" id="CAC12129.1"/>
    </source>
</evidence>
<feature type="domain" description="UvrD-like helicase ATP-binding" evidence="16">
    <location>
        <begin position="1"/>
        <end position="277"/>
    </location>
</feature>
<keyword evidence="7" id="KW-0269">Exonuclease</keyword>
<comment type="catalytic activity">
    <reaction evidence="12">
        <text>Couples ATP hydrolysis with the unwinding of duplex DNA by translocating in the 3'-5' direction.</text>
        <dbReference type="EC" id="5.6.2.4"/>
    </reaction>
</comment>
<keyword evidence="11" id="KW-0413">Isomerase</keyword>
<dbReference type="GO" id="GO:0003677">
    <property type="term" value="F:DNA binding"/>
    <property type="evidence" value="ECO:0007669"/>
    <property type="project" value="UniProtKB-KW"/>
</dbReference>
<keyword evidence="3 15" id="KW-0547">Nucleotide-binding</keyword>
<evidence type="ECO:0000313" key="19">
    <source>
        <dbReference type="Proteomes" id="UP000001024"/>
    </source>
</evidence>
<dbReference type="PaxDb" id="273075-Ta1000"/>
<dbReference type="AlphaFoldDB" id="Q9HJG8"/>
<dbReference type="InterPro" id="IPR027417">
    <property type="entry name" value="P-loop_NTPase"/>
</dbReference>
<dbReference type="EMBL" id="AL445066">
    <property type="protein sequence ID" value="CAC12129.1"/>
    <property type="molecule type" value="Genomic_DNA"/>
</dbReference>
<keyword evidence="19" id="KW-1185">Reference proteome</keyword>
<keyword evidence="9" id="KW-0238">DNA-binding</keyword>
<evidence type="ECO:0000256" key="7">
    <source>
        <dbReference type="ARBA" id="ARBA00022839"/>
    </source>
</evidence>
<dbReference type="eggNOG" id="arCOG00798">
    <property type="taxonomic scope" value="Archaea"/>
</dbReference>
<keyword evidence="2" id="KW-0540">Nuclease</keyword>
<dbReference type="InterPro" id="IPR011604">
    <property type="entry name" value="PDDEXK-like_dom_sf"/>
</dbReference>
<dbReference type="GO" id="GO:0005524">
    <property type="term" value="F:ATP binding"/>
    <property type="evidence" value="ECO:0007669"/>
    <property type="project" value="UniProtKB-UniRule"/>
</dbReference>
<evidence type="ECO:0000259" key="16">
    <source>
        <dbReference type="PROSITE" id="PS51198"/>
    </source>
</evidence>
<name>Q9HJG8_THEAC</name>
<evidence type="ECO:0000256" key="12">
    <source>
        <dbReference type="ARBA" id="ARBA00034617"/>
    </source>
</evidence>
<dbReference type="Pfam" id="PF00580">
    <property type="entry name" value="UvrD-helicase"/>
    <property type="match status" value="1"/>
</dbReference>
<evidence type="ECO:0000256" key="14">
    <source>
        <dbReference type="ARBA" id="ARBA00048988"/>
    </source>
</evidence>
<dbReference type="Gene3D" id="3.40.50.300">
    <property type="entry name" value="P-loop containing nucleotide triphosphate hydrolases"/>
    <property type="match status" value="2"/>
</dbReference>
<proteinExistence type="inferred from homology"/>
<evidence type="ECO:0000256" key="1">
    <source>
        <dbReference type="ARBA" id="ARBA00009922"/>
    </source>
</evidence>
<dbReference type="eggNOG" id="arCOG00801">
    <property type="taxonomic scope" value="Archaea"/>
</dbReference>
<reference evidence="18 19" key="1">
    <citation type="journal article" date="2000" name="Nature">
        <title>The genome sequence of the thermoacidophilic scavenger Thermoplasma acidophilum.</title>
        <authorList>
            <person name="Ruepp A."/>
            <person name="Graml W."/>
            <person name="Santos-Martinez M.L."/>
            <person name="Koretke K.K."/>
            <person name="Volker C."/>
            <person name="Mewes H.W."/>
            <person name="Frishman D."/>
            <person name="Stocker S."/>
            <person name="Lupas A.N."/>
            <person name="Baumeister W."/>
        </authorList>
    </citation>
    <scope>NUCLEOTIDE SEQUENCE [LARGE SCALE GENOMIC DNA]</scope>
    <source>
        <strain evidence="19">ATCC 25905 / DSM 1728 / JCM 9062 / NBRC 15155 / AMRC-C165</strain>
    </source>
</reference>
<dbReference type="SUPFAM" id="SSF52980">
    <property type="entry name" value="Restriction endonuclease-like"/>
    <property type="match status" value="1"/>
</dbReference>
<dbReference type="Proteomes" id="UP000001024">
    <property type="component" value="Chromosome"/>
</dbReference>
<dbReference type="InParanoid" id="Q9HJG8"/>
<feature type="domain" description="UvrD-like helicase C-terminal" evidence="17">
    <location>
        <begin position="278"/>
        <end position="518"/>
    </location>
</feature>
<evidence type="ECO:0000256" key="5">
    <source>
        <dbReference type="ARBA" id="ARBA00022801"/>
    </source>
</evidence>
<organism evidence="18 19">
    <name type="scientific">Thermoplasma acidophilum (strain ATCC 25905 / DSM 1728 / JCM 9062 / NBRC 15155 / AMRC-C165)</name>
    <dbReference type="NCBI Taxonomy" id="273075"/>
    <lineage>
        <taxon>Archaea</taxon>
        <taxon>Methanobacteriati</taxon>
        <taxon>Thermoplasmatota</taxon>
        <taxon>Thermoplasmata</taxon>
        <taxon>Thermoplasmatales</taxon>
        <taxon>Thermoplasmataceae</taxon>
        <taxon>Thermoplasma</taxon>
    </lineage>
</organism>
<keyword evidence="4" id="KW-0227">DNA damage</keyword>
<dbReference type="InterPro" id="IPR038726">
    <property type="entry name" value="PDDEXK_AddAB-type"/>
</dbReference>
<dbReference type="InterPro" id="IPR011335">
    <property type="entry name" value="Restrct_endonuc-II-like"/>
</dbReference>
<evidence type="ECO:0000256" key="15">
    <source>
        <dbReference type="PROSITE-ProRule" id="PRU00560"/>
    </source>
</evidence>
<keyword evidence="8 15" id="KW-0067">ATP-binding</keyword>
<dbReference type="GO" id="GO:0000725">
    <property type="term" value="P:recombinational repair"/>
    <property type="evidence" value="ECO:0007669"/>
    <property type="project" value="TreeGrafter"/>
</dbReference>
<evidence type="ECO:0000256" key="11">
    <source>
        <dbReference type="ARBA" id="ARBA00023235"/>
    </source>
</evidence>
<evidence type="ECO:0000256" key="6">
    <source>
        <dbReference type="ARBA" id="ARBA00022806"/>
    </source>
</evidence>
<dbReference type="Gene3D" id="1.10.486.10">
    <property type="entry name" value="PCRA, domain 4"/>
    <property type="match status" value="1"/>
</dbReference>